<keyword evidence="2" id="KW-0012">Acyltransferase</keyword>
<organism evidence="5 6">
    <name type="scientific">Gymnopus androsaceus JB14</name>
    <dbReference type="NCBI Taxonomy" id="1447944"/>
    <lineage>
        <taxon>Eukaryota</taxon>
        <taxon>Fungi</taxon>
        <taxon>Dikarya</taxon>
        <taxon>Basidiomycota</taxon>
        <taxon>Agaricomycotina</taxon>
        <taxon>Agaricomycetes</taxon>
        <taxon>Agaricomycetidae</taxon>
        <taxon>Agaricales</taxon>
        <taxon>Marasmiineae</taxon>
        <taxon>Omphalotaceae</taxon>
        <taxon>Gymnopus</taxon>
    </lineage>
</organism>
<evidence type="ECO:0000256" key="1">
    <source>
        <dbReference type="ARBA" id="ARBA00022679"/>
    </source>
</evidence>
<dbReference type="OrthoDB" id="630895at2759"/>
<gene>
    <name evidence="5" type="ORF">BT96DRAFT_814384</name>
</gene>
<dbReference type="Gene3D" id="3.40.630.30">
    <property type="match status" value="1"/>
</dbReference>
<evidence type="ECO:0000259" key="4">
    <source>
        <dbReference type="PROSITE" id="PS51186"/>
    </source>
</evidence>
<feature type="domain" description="N-acetyltransferase" evidence="4">
    <location>
        <begin position="7"/>
        <end position="170"/>
    </location>
</feature>
<evidence type="ECO:0000256" key="3">
    <source>
        <dbReference type="ARBA" id="ARBA00038502"/>
    </source>
</evidence>
<accession>A0A6A4I318</accession>
<keyword evidence="1" id="KW-0808">Transferase</keyword>
<dbReference type="InterPro" id="IPR051531">
    <property type="entry name" value="N-acetyltransferase"/>
</dbReference>
<sequence>MFETDRLHLRAVREADFEKLRAFDNDPRAQKMRTLDPVVPIGDKNFNEMLRARLSSVLLFVIIETKDSHEFVGTTQLFDLQQKNRDVMLGLGIVPEFWGRGYGTEVVRFIVDYAFEQLGLHRVTLNVFRNNPAAIRVYQKAGFVQEGIQRKVNWMDGKWEDLVWMAVLDEDWEASRKDGLKIAS</sequence>
<dbReference type="CDD" id="cd04301">
    <property type="entry name" value="NAT_SF"/>
    <property type="match status" value="1"/>
</dbReference>
<dbReference type="InterPro" id="IPR016181">
    <property type="entry name" value="Acyl_CoA_acyltransferase"/>
</dbReference>
<evidence type="ECO:0000256" key="2">
    <source>
        <dbReference type="ARBA" id="ARBA00023315"/>
    </source>
</evidence>
<dbReference type="EMBL" id="ML769421">
    <property type="protein sequence ID" value="KAE9403818.1"/>
    <property type="molecule type" value="Genomic_DNA"/>
</dbReference>
<dbReference type="PANTHER" id="PTHR43792:SF8">
    <property type="entry name" value="[RIBOSOMAL PROTEIN US5]-ALANINE N-ACETYLTRANSFERASE"/>
    <property type="match status" value="1"/>
</dbReference>
<name>A0A6A4I318_9AGAR</name>
<dbReference type="AlphaFoldDB" id="A0A6A4I318"/>
<reference evidence="5" key="1">
    <citation type="journal article" date="2019" name="Environ. Microbiol.">
        <title>Fungal ecological strategies reflected in gene transcription - a case study of two litter decomposers.</title>
        <authorList>
            <person name="Barbi F."/>
            <person name="Kohler A."/>
            <person name="Barry K."/>
            <person name="Baskaran P."/>
            <person name="Daum C."/>
            <person name="Fauchery L."/>
            <person name="Ihrmark K."/>
            <person name="Kuo A."/>
            <person name="LaButti K."/>
            <person name="Lipzen A."/>
            <person name="Morin E."/>
            <person name="Grigoriev I.V."/>
            <person name="Henrissat B."/>
            <person name="Lindahl B."/>
            <person name="Martin F."/>
        </authorList>
    </citation>
    <scope>NUCLEOTIDE SEQUENCE</scope>
    <source>
        <strain evidence="5">JB14</strain>
    </source>
</reference>
<evidence type="ECO:0000313" key="5">
    <source>
        <dbReference type="EMBL" id="KAE9403818.1"/>
    </source>
</evidence>
<dbReference type="GO" id="GO:0016747">
    <property type="term" value="F:acyltransferase activity, transferring groups other than amino-acyl groups"/>
    <property type="evidence" value="ECO:0007669"/>
    <property type="project" value="InterPro"/>
</dbReference>
<dbReference type="PANTHER" id="PTHR43792">
    <property type="entry name" value="GNAT FAMILY, PUTATIVE (AFU_ORTHOLOGUE AFUA_3G00765)-RELATED-RELATED"/>
    <property type="match status" value="1"/>
</dbReference>
<dbReference type="Proteomes" id="UP000799118">
    <property type="component" value="Unassembled WGS sequence"/>
</dbReference>
<comment type="similarity">
    <text evidence="3">Belongs to the acetyltransferase family. RimJ subfamily.</text>
</comment>
<dbReference type="Pfam" id="PF13302">
    <property type="entry name" value="Acetyltransf_3"/>
    <property type="match status" value="1"/>
</dbReference>
<dbReference type="SUPFAM" id="SSF55729">
    <property type="entry name" value="Acyl-CoA N-acyltransferases (Nat)"/>
    <property type="match status" value="1"/>
</dbReference>
<proteinExistence type="inferred from homology"/>
<evidence type="ECO:0000313" key="6">
    <source>
        <dbReference type="Proteomes" id="UP000799118"/>
    </source>
</evidence>
<dbReference type="InterPro" id="IPR000182">
    <property type="entry name" value="GNAT_dom"/>
</dbReference>
<protein>
    <submittedName>
        <fullName evidence="5">Acyl-CoA N-acyltransferase</fullName>
    </submittedName>
</protein>
<dbReference type="PROSITE" id="PS51186">
    <property type="entry name" value="GNAT"/>
    <property type="match status" value="1"/>
</dbReference>
<keyword evidence="6" id="KW-1185">Reference proteome</keyword>